<evidence type="ECO:0000256" key="4">
    <source>
        <dbReference type="SAM" id="MobiDB-lite"/>
    </source>
</evidence>
<dbReference type="InterPro" id="IPR035969">
    <property type="entry name" value="Rab-GAP_TBC_sf"/>
</dbReference>
<dbReference type="InterPro" id="IPR000195">
    <property type="entry name" value="Rab-GAP-TBC_dom"/>
</dbReference>
<feature type="region of interest" description="Disordered" evidence="4">
    <location>
        <begin position="104"/>
        <end position="160"/>
    </location>
</feature>
<dbReference type="PROSITE" id="PS50086">
    <property type="entry name" value="TBC_RABGAP"/>
    <property type="match status" value="1"/>
</dbReference>
<dbReference type="Gene3D" id="1.10.10.750">
    <property type="entry name" value="Ypt/Rab-GAP domain of gyp1p, domain 1"/>
    <property type="match status" value="1"/>
</dbReference>
<evidence type="ECO:0000259" key="5">
    <source>
        <dbReference type="PROSITE" id="PS50086"/>
    </source>
</evidence>
<keyword evidence="2" id="KW-0597">Phosphoprotein</keyword>
<dbReference type="Gene3D" id="1.10.472.80">
    <property type="entry name" value="Ypt/Rab-GAP domain of gyp1p, domain 3"/>
    <property type="match status" value="1"/>
</dbReference>
<dbReference type="FunFam" id="1.10.10.750:FF:000009">
    <property type="entry name" value="TBC1 domain family member 22A"/>
    <property type="match status" value="1"/>
</dbReference>
<evidence type="ECO:0000313" key="7">
    <source>
        <dbReference type="Proteomes" id="UP000314980"/>
    </source>
</evidence>
<comment type="function">
    <text evidence="3">May act as a GTPase-activating protein for Rab family protein(s).</text>
</comment>
<reference evidence="6" key="2">
    <citation type="submission" date="2025-08" db="UniProtKB">
        <authorList>
            <consortium name="Ensembl"/>
        </authorList>
    </citation>
    <scope>IDENTIFICATION</scope>
</reference>
<accession>A0A4W6E698</accession>
<protein>
    <submittedName>
        <fullName evidence="6">TBC1 domain family, member 22a</fullName>
    </submittedName>
</protein>
<dbReference type="Ensembl" id="ENSLCAT00010034319.1">
    <property type="protein sequence ID" value="ENSLCAP00010033525.1"/>
    <property type="gene ID" value="ENSLCAG00010015633.1"/>
</dbReference>
<evidence type="ECO:0000256" key="3">
    <source>
        <dbReference type="ARBA" id="ARBA00043879"/>
    </source>
</evidence>
<dbReference type="Proteomes" id="UP000314980">
    <property type="component" value="Unassembled WGS sequence"/>
</dbReference>
<sequence>MSSDGNRKQFWKRNAAKVPGSIQHVYGAQHPPFDPLLHANLIKAGNKPPPATPGKPKKATTFQEFESITSDAWDVGDDDDELLAMAAQNLNIEVVMETANKVNEHKQGEEDVEDEEDRLSFASQSSPYTDGRLVKSHSEAPIGSPKEAAGECAALHRQRSLPHRPPVIPLVARMADQNTSGTPAMTEREASRLDKFKQLLAGPNTDLEELRKLSWSGIPRQVRPITWKLLSGYLPANAERRESVLQRKRQEYFGFIQQYYDSRNDEHHQDTYRQIHIDIPRMSPESLVLQPKVTEIHIDIPRTNPLIPLFQQASVQEIFERILFIWAIRHPASGYVQGINDLVTPFFVVYVFEYIEEEVENFDVSSLQEEALRNIEADSFWCMSKLLDGIQDVGCLRINFDQNTHIQFYTFMPTNCKSVHRHMQQYEVEYLQFAFRWMNNLLMRELPLRCTIRLWDTYQAEPEGFSHFHLYVCAAFLVRWRKEILEERDFQGLMILLQNLPTMHWGNEEVSVLLAEAYRLKFAFADAPNHYKR</sequence>
<dbReference type="GeneTree" id="ENSGT00940000159840"/>
<dbReference type="GO" id="GO:0071889">
    <property type="term" value="F:14-3-3 protein binding"/>
    <property type="evidence" value="ECO:0007669"/>
    <property type="project" value="UniProtKB-ARBA"/>
</dbReference>
<dbReference type="Gene3D" id="1.10.8.270">
    <property type="entry name" value="putative rabgap domain of human tbc1 domain family member 14 like domains"/>
    <property type="match status" value="1"/>
</dbReference>
<proteinExistence type="predicted"/>
<dbReference type="PANTHER" id="PTHR22957:SF255">
    <property type="entry name" value="TBC1 DOMAIN FAMILY MEMBER 22A"/>
    <property type="match status" value="1"/>
</dbReference>
<dbReference type="Pfam" id="PF00566">
    <property type="entry name" value="RabGAP-TBC"/>
    <property type="match status" value="1"/>
</dbReference>
<organism evidence="6 7">
    <name type="scientific">Lates calcarifer</name>
    <name type="common">Barramundi</name>
    <name type="synonym">Holocentrus calcarifer</name>
    <dbReference type="NCBI Taxonomy" id="8187"/>
    <lineage>
        <taxon>Eukaryota</taxon>
        <taxon>Metazoa</taxon>
        <taxon>Chordata</taxon>
        <taxon>Craniata</taxon>
        <taxon>Vertebrata</taxon>
        <taxon>Euteleostomi</taxon>
        <taxon>Actinopterygii</taxon>
        <taxon>Neopterygii</taxon>
        <taxon>Teleostei</taxon>
        <taxon>Neoteleostei</taxon>
        <taxon>Acanthomorphata</taxon>
        <taxon>Carangaria</taxon>
        <taxon>Carangaria incertae sedis</taxon>
        <taxon>Centropomidae</taxon>
        <taxon>Lates</taxon>
    </lineage>
</organism>
<dbReference type="AlphaFoldDB" id="A0A4W6E698"/>
<reference evidence="7" key="1">
    <citation type="submission" date="2015-09" db="EMBL/GenBank/DDBJ databases">
        <authorList>
            <person name="Sai Rama Sridatta P."/>
        </authorList>
    </citation>
    <scope>NUCLEOTIDE SEQUENCE [LARGE SCALE GENOMIC DNA]</scope>
</reference>
<dbReference type="FunFam" id="1.10.8.270:FF:000004">
    <property type="entry name" value="TBC1 domain family, member 22B"/>
    <property type="match status" value="1"/>
</dbReference>
<dbReference type="SMART" id="SM00164">
    <property type="entry name" value="TBC"/>
    <property type="match status" value="1"/>
</dbReference>
<dbReference type="SUPFAM" id="SSF47923">
    <property type="entry name" value="Ypt/Rab-GAP domain of gyp1p"/>
    <property type="match status" value="3"/>
</dbReference>
<evidence type="ECO:0000313" key="6">
    <source>
        <dbReference type="Ensembl" id="ENSLCAP00010033525.1"/>
    </source>
</evidence>
<dbReference type="PANTHER" id="PTHR22957">
    <property type="entry name" value="TBC1 DOMAIN FAMILY MEMBER GTPASE-ACTIVATING PROTEIN"/>
    <property type="match status" value="1"/>
</dbReference>
<reference evidence="6" key="3">
    <citation type="submission" date="2025-09" db="UniProtKB">
        <authorList>
            <consortium name="Ensembl"/>
        </authorList>
    </citation>
    <scope>IDENTIFICATION</scope>
</reference>
<dbReference type="FunFam" id="1.10.472.80:FF:000001">
    <property type="entry name" value="TBC1 domain family member 22B"/>
    <property type="match status" value="1"/>
</dbReference>
<keyword evidence="1" id="KW-0343">GTPase activation</keyword>
<feature type="domain" description="Rab-GAP TBC" evidence="5">
    <location>
        <begin position="217"/>
        <end position="462"/>
    </location>
</feature>
<evidence type="ECO:0000256" key="1">
    <source>
        <dbReference type="ARBA" id="ARBA00022468"/>
    </source>
</evidence>
<name>A0A4W6E698_LATCA</name>
<gene>
    <name evidence="6" type="primary">TBC1D22A</name>
    <name evidence="6" type="synonym">tbc1d22a</name>
</gene>
<evidence type="ECO:0000256" key="2">
    <source>
        <dbReference type="ARBA" id="ARBA00022553"/>
    </source>
</evidence>
<dbReference type="GO" id="GO:0005096">
    <property type="term" value="F:GTPase activator activity"/>
    <property type="evidence" value="ECO:0007669"/>
    <property type="project" value="UniProtKB-KW"/>
</dbReference>
<keyword evidence="7" id="KW-1185">Reference proteome</keyword>